<dbReference type="InterPro" id="IPR050950">
    <property type="entry name" value="HTH-type_LysR_regulators"/>
</dbReference>
<evidence type="ECO:0000256" key="4">
    <source>
        <dbReference type="ARBA" id="ARBA00023163"/>
    </source>
</evidence>
<dbReference type="Proteomes" id="UP001595973">
    <property type="component" value="Unassembled WGS sequence"/>
</dbReference>
<evidence type="ECO:0000256" key="3">
    <source>
        <dbReference type="ARBA" id="ARBA00023125"/>
    </source>
</evidence>
<evidence type="ECO:0000256" key="1">
    <source>
        <dbReference type="ARBA" id="ARBA00009437"/>
    </source>
</evidence>
<feature type="domain" description="HTH lysR-type" evidence="5">
    <location>
        <begin position="11"/>
        <end position="68"/>
    </location>
</feature>
<dbReference type="InterPro" id="IPR005119">
    <property type="entry name" value="LysR_subst-bd"/>
</dbReference>
<comment type="similarity">
    <text evidence="1">Belongs to the LysR transcriptional regulatory family.</text>
</comment>
<dbReference type="InterPro" id="IPR036388">
    <property type="entry name" value="WH-like_DNA-bd_sf"/>
</dbReference>
<dbReference type="InterPro" id="IPR036390">
    <property type="entry name" value="WH_DNA-bd_sf"/>
</dbReference>
<dbReference type="Gene3D" id="3.40.190.290">
    <property type="match status" value="1"/>
</dbReference>
<keyword evidence="4" id="KW-0804">Transcription</keyword>
<dbReference type="PANTHER" id="PTHR30419:SF8">
    <property type="entry name" value="NITROGEN ASSIMILATION TRANSCRIPTIONAL ACTIVATOR-RELATED"/>
    <property type="match status" value="1"/>
</dbReference>
<dbReference type="Gene3D" id="1.10.10.10">
    <property type="entry name" value="Winged helix-like DNA-binding domain superfamily/Winged helix DNA-binding domain"/>
    <property type="match status" value="1"/>
</dbReference>
<reference evidence="7" key="1">
    <citation type="journal article" date="2019" name="Int. J. Syst. Evol. Microbiol.">
        <title>The Global Catalogue of Microorganisms (GCM) 10K type strain sequencing project: providing services to taxonomists for standard genome sequencing and annotation.</title>
        <authorList>
            <consortium name="The Broad Institute Genomics Platform"/>
            <consortium name="The Broad Institute Genome Sequencing Center for Infectious Disease"/>
            <person name="Wu L."/>
            <person name="Ma J."/>
        </authorList>
    </citation>
    <scope>NUCLEOTIDE SEQUENCE [LARGE SCALE GENOMIC DNA]</scope>
    <source>
        <strain evidence="7">CGMCC 4.7283</strain>
    </source>
</reference>
<dbReference type="Pfam" id="PF00126">
    <property type="entry name" value="HTH_1"/>
    <property type="match status" value="1"/>
</dbReference>
<keyword evidence="7" id="KW-1185">Reference proteome</keyword>
<evidence type="ECO:0000256" key="2">
    <source>
        <dbReference type="ARBA" id="ARBA00023015"/>
    </source>
</evidence>
<dbReference type="SUPFAM" id="SSF46785">
    <property type="entry name" value="Winged helix' DNA-binding domain"/>
    <property type="match status" value="1"/>
</dbReference>
<organism evidence="6 7">
    <name type="scientific">Seohaeicola nanhaiensis</name>
    <dbReference type="NCBI Taxonomy" id="1387282"/>
    <lineage>
        <taxon>Bacteria</taxon>
        <taxon>Pseudomonadati</taxon>
        <taxon>Pseudomonadota</taxon>
        <taxon>Alphaproteobacteria</taxon>
        <taxon>Rhodobacterales</taxon>
        <taxon>Roseobacteraceae</taxon>
        <taxon>Seohaeicola</taxon>
    </lineage>
</organism>
<dbReference type="EMBL" id="JBHSGI010000002">
    <property type="protein sequence ID" value="MFC4667811.1"/>
    <property type="molecule type" value="Genomic_DNA"/>
</dbReference>
<keyword evidence="2" id="KW-0805">Transcription regulation</keyword>
<dbReference type="Pfam" id="PF03466">
    <property type="entry name" value="LysR_substrate"/>
    <property type="match status" value="1"/>
</dbReference>
<comment type="caution">
    <text evidence="6">The sequence shown here is derived from an EMBL/GenBank/DDBJ whole genome shotgun (WGS) entry which is preliminary data.</text>
</comment>
<name>A0ABV9KCZ8_9RHOB</name>
<dbReference type="SUPFAM" id="SSF53850">
    <property type="entry name" value="Periplasmic binding protein-like II"/>
    <property type="match status" value="1"/>
</dbReference>
<gene>
    <name evidence="6" type="ORF">ACFO5X_04535</name>
</gene>
<evidence type="ECO:0000313" key="6">
    <source>
        <dbReference type="EMBL" id="MFC4667811.1"/>
    </source>
</evidence>
<dbReference type="RefSeq" id="WP_380716045.1">
    <property type="nucleotide sequence ID" value="NZ_JBHSGI010000002.1"/>
</dbReference>
<evidence type="ECO:0000313" key="7">
    <source>
        <dbReference type="Proteomes" id="UP001595973"/>
    </source>
</evidence>
<sequence>MKDFNSLLGRLRLRHFDFLDRLGTDANLGRVATEMNMVHSTATKMLQDIEDTLGLVLFTRNRRGIRATPGGETMIKLARLILSDLRAGHAELSIVEKGGVGLIRIGVFPVVTAELLPALYRQLRQSAPRLDIAIEDGDELRLTERLSGGDIDLILGRIDAGRITPDLRHRVLYHEETVVVCGAQNPIADAAPEDLPRLMSEAEWILPTTTTGASRMVSTWIVNAGYSPPRIGVESISALTTAGLLSKTELLGIFPLSVGRSFTELGLLRQLPVSLPKTEFPVGVIYRRAQEDSSIIRTLIDHCITATRHLS</sequence>
<dbReference type="InterPro" id="IPR000847">
    <property type="entry name" value="LysR_HTH_N"/>
</dbReference>
<protein>
    <submittedName>
        <fullName evidence="6">LysR family transcriptional regulator</fullName>
    </submittedName>
</protein>
<accession>A0ABV9KCZ8</accession>
<dbReference type="PANTHER" id="PTHR30419">
    <property type="entry name" value="HTH-TYPE TRANSCRIPTIONAL REGULATOR YBHD"/>
    <property type="match status" value="1"/>
</dbReference>
<keyword evidence="3" id="KW-0238">DNA-binding</keyword>
<dbReference type="PROSITE" id="PS50931">
    <property type="entry name" value="HTH_LYSR"/>
    <property type="match status" value="1"/>
</dbReference>
<proteinExistence type="inferred from homology"/>
<evidence type="ECO:0000259" key="5">
    <source>
        <dbReference type="PROSITE" id="PS50931"/>
    </source>
</evidence>